<organism evidence="1 2">
    <name type="scientific">Bergeyella porcorum</name>
    <dbReference type="NCBI Taxonomy" id="1735111"/>
    <lineage>
        <taxon>Bacteria</taxon>
        <taxon>Pseudomonadati</taxon>
        <taxon>Bacteroidota</taxon>
        <taxon>Flavobacteriia</taxon>
        <taxon>Flavobacteriales</taxon>
        <taxon>Weeksellaceae</taxon>
        <taxon>Bergeyella</taxon>
    </lineage>
</organism>
<dbReference type="PANTHER" id="PTHR32305:SF15">
    <property type="entry name" value="PROTEIN RHSA-RELATED"/>
    <property type="match status" value="1"/>
</dbReference>
<dbReference type="Gene3D" id="2.180.10.10">
    <property type="entry name" value="RHS repeat-associated core"/>
    <property type="match status" value="1"/>
</dbReference>
<sequence>MEEKNIYYYHPDHLGSSSYITDREGQVIQHTEYIAFGETFVDEHSVNPTQPYLFNGKELDFETGLYYYGARYYDPKVSIFLNVDPLVEKTMTAYAYVNNNPVNLIDPTGLAPEWHEDGKGNLIKDKGDNAKTLRDYLNKNYKDADVSQKAADKLFATMKDGKVNINQLNPETLGQNLYGYNYPGPWNPRKYNGESDYSVPPREIEIPAYIHDQDYDKVGAVGAKGLFLDSKTIEADKKFVKSMKILEEKYKKENNTELMKQARNIGKGLNLFSQPKQKIEDTKQGFKNMKHILLDAITPPASLTQPRF</sequence>
<keyword evidence="2" id="KW-1185">Reference proteome</keyword>
<evidence type="ECO:0000313" key="1">
    <source>
        <dbReference type="EMBL" id="WOC50901.1"/>
    </source>
</evidence>
<dbReference type="NCBIfam" id="TIGR03696">
    <property type="entry name" value="Rhs_assc_core"/>
    <property type="match status" value="1"/>
</dbReference>
<evidence type="ECO:0000313" key="2">
    <source>
        <dbReference type="Proteomes" id="UP001432059"/>
    </source>
</evidence>
<dbReference type="InterPro" id="IPR050708">
    <property type="entry name" value="T6SS_VgrG/RHS"/>
</dbReference>
<gene>
    <name evidence="1" type="ORF">BPO_0254</name>
</gene>
<reference evidence="1" key="1">
    <citation type="submission" date="2023-10" db="EMBL/GenBank/DDBJ databases">
        <title>Characterization and whole genome sequencing of a novel strain of Bergeyella porcorum QD2021 isolated from pig.</title>
        <authorList>
            <person name="Liu G."/>
            <person name="Chen C."/>
            <person name="Han X."/>
        </authorList>
    </citation>
    <scope>NUCLEOTIDE SEQUENCE</scope>
    <source>
        <strain evidence="1">QD2021</strain>
    </source>
</reference>
<dbReference type="AlphaFoldDB" id="A0AAU0EY59"/>
<name>A0AAU0EY59_9FLAO</name>
<proteinExistence type="predicted"/>
<protein>
    <submittedName>
        <fullName evidence="1">RHS repeat-associated core domain-containing protein</fullName>
    </submittedName>
</protein>
<dbReference type="Proteomes" id="UP001432059">
    <property type="component" value="Chromosome"/>
</dbReference>
<accession>A0AAU0EY59</accession>
<dbReference type="PANTHER" id="PTHR32305">
    <property type="match status" value="1"/>
</dbReference>
<dbReference type="KEGG" id="bpor:BPO_0254"/>
<dbReference type="InterPro" id="IPR022385">
    <property type="entry name" value="Rhs_assc_core"/>
</dbReference>
<dbReference type="RefSeq" id="WP_327984600.1">
    <property type="nucleotide sequence ID" value="NZ_CP136426.1"/>
</dbReference>
<dbReference type="EMBL" id="CP136426">
    <property type="protein sequence ID" value="WOC50901.1"/>
    <property type="molecule type" value="Genomic_DNA"/>
</dbReference>